<dbReference type="SUPFAM" id="SSF53474">
    <property type="entry name" value="alpha/beta-Hydrolases"/>
    <property type="match status" value="1"/>
</dbReference>
<dbReference type="PANTHER" id="PTHR45856:SF25">
    <property type="entry name" value="FUNGAL LIPASE-LIKE DOMAIN-CONTAINING PROTEIN"/>
    <property type="match status" value="1"/>
</dbReference>
<dbReference type="InterPro" id="IPR051218">
    <property type="entry name" value="Sec_MonoDiacylglyc_Lipase"/>
</dbReference>
<proteinExistence type="predicted"/>
<sequence>MSKVEFREKDRQALEIQNCISLACAISGNNFDAVNTHLLRPGTTIHSVVKIASESRHKYVIAESEENGLKTIYVAFKATETKKDILTDVSIAKYTSLGSFDVNIHTGFYWEAMKISLGFFISKLTQRNQENIKLIFTGHSLGGAIAKCVALTLLQIPEIRQERLSVYTFGSPPFGDAKLAEFCNTNHFRAFIAFRNNQNDIISIATEVALIMTATLHALGGNIYDFLHKSSCASIESLQYFMDKISKITNIDNFIHFGQHYTYSDVTKTWSLMSEVEIDRNARESIDTNALHKEGVGRTIKHHYVEEYYRNLNQFPEIRDIRECYSNTSPISRYTECLPDISEVIVLSKYRIDRELYCDLIIRGTNICHTVFWQK</sequence>
<dbReference type="InterPro" id="IPR029058">
    <property type="entry name" value="AB_hydrolase_fold"/>
</dbReference>
<feature type="domain" description="Fungal lipase-type" evidence="1">
    <location>
        <begin position="73"/>
        <end position="203"/>
    </location>
</feature>
<dbReference type="InterPro" id="IPR002921">
    <property type="entry name" value="Fungal_lipase-type"/>
</dbReference>
<dbReference type="CDD" id="cd00519">
    <property type="entry name" value="Lipase_3"/>
    <property type="match status" value="1"/>
</dbReference>
<gene>
    <name evidence="2" type="ORF">K7432_010328</name>
</gene>
<evidence type="ECO:0000313" key="2">
    <source>
        <dbReference type="EMBL" id="KAK9763215.1"/>
    </source>
</evidence>
<dbReference type="EMBL" id="JASJQH010000703">
    <property type="protein sequence ID" value="KAK9763215.1"/>
    <property type="molecule type" value="Genomic_DNA"/>
</dbReference>
<reference evidence="2 3" key="1">
    <citation type="submission" date="2023-04" db="EMBL/GenBank/DDBJ databases">
        <title>Genome of Basidiobolus ranarum AG-B5.</title>
        <authorList>
            <person name="Stajich J.E."/>
            <person name="Carter-House D."/>
            <person name="Gryganskyi A."/>
        </authorList>
    </citation>
    <scope>NUCLEOTIDE SEQUENCE [LARGE SCALE GENOMIC DNA]</scope>
    <source>
        <strain evidence="2 3">AG-B5</strain>
    </source>
</reference>
<name>A0ABR2WNW0_9FUNG</name>
<dbReference type="Gene3D" id="3.40.50.1820">
    <property type="entry name" value="alpha/beta hydrolase"/>
    <property type="match status" value="1"/>
</dbReference>
<organism evidence="2 3">
    <name type="scientific">Basidiobolus ranarum</name>
    <dbReference type="NCBI Taxonomy" id="34480"/>
    <lineage>
        <taxon>Eukaryota</taxon>
        <taxon>Fungi</taxon>
        <taxon>Fungi incertae sedis</taxon>
        <taxon>Zoopagomycota</taxon>
        <taxon>Entomophthoromycotina</taxon>
        <taxon>Basidiobolomycetes</taxon>
        <taxon>Basidiobolales</taxon>
        <taxon>Basidiobolaceae</taxon>
        <taxon>Basidiobolus</taxon>
    </lineage>
</organism>
<comment type="caution">
    <text evidence="2">The sequence shown here is derived from an EMBL/GenBank/DDBJ whole genome shotgun (WGS) entry which is preliminary data.</text>
</comment>
<keyword evidence="3" id="KW-1185">Reference proteome</keyword>
<evidence type="ECO:0000259" key="1">
    <source>
        <dbReference type="Pfam" id="PF01764"/>
    </source>
</evidence>
<dbReference type="PANTHER" id="PTHR45856">
    <property type="entry name" value="ALPHA/BETA-HYDROLASES SUPERFAMILY PROTEIN"/>
    <property type="match status" value="1"/>
</dbReference>
<dbReference type="Pfam" id="PF01764">
    <property type="entry name" value="Lipase_3"/>
    <property type="match status" value="1"/>
</dbReference>
<protein>
    <recommendedName>
        <fullName evidence="1">Fungal lipase-type domain-containing protein</fullName>
    </recommendedName>
</protein>
<evidence type="ECO:0000313" key="3">
    <source>
        <dbReference type="Proteomes" id="UP001479436"/>
    </source>
</evidence>
<accession>A0ABR2WNW0</accession>
<dbReference type="Proteomes" id="UP001479436">
    <property type="component" value="Unassembled WGS sequence"/>
</dbReference>